<reference evidence="2 3" key="1">
    <citation type="journal article" date="2017" name="Int. J. Parasitol.">
        <title>The genome of the protozoan parasite Cystoisospora suis and a reverse vaccinology approach to identify vaccine candidates.</title>
        <authorList>
            <person name="Palmieri N."/>
            <person name="Shrestha A."/>
            <person name="Ruttkowski B."/>
            <person name="Beck T."/>
            <person name="Vogl C."/>
            <person name="Tomley F."/>
            <person name="Blake D.P."/>
            <person name="Joachim A."/>
        </authorList>
    </citation>
    <scope>NUCLEOTIDE SEQUENCE [LARGE SCALE GENOMIC DNA]</scope>
    <source>
        <strain evidence="2 3">Wien I</strain>
    </source>
</reference>
<dbReference type="RefSeq" id="XP_067918785.1">
    <property type="nucleotide sequence ID" value="XM_068069238.1"/>
</dbReference>
<sequence length="924" mass="101300">MRMENDKDRAFPNSGEQSLTHTSSDSLLPRGQGQFFGRVLLSAGSSYARPAAEEEHHPSGSADGGRRKNGGDTVTRRASSSSIRGRGRGFFSGRGRPVGLSLLLLSFTFLLVRRVASNCAYLFSKGRSDDTEAVIEGRPARLLASGAEDKNSQLRASLQDSFPSDSLSAASVTQCVEAAGITDGSLARLSREAQGRWAGHGGEQASSGDGQDPKSGPSKARIKKKRPPTGPGEGHAQRAAPPFKVSRLSDQPAGRVRQHPTSTPPSGQTTVAAGDNATAQEDRRPPAGGTRQVQVVQELSDSEEEVAPDPPLHPAPSRGRLPRTGGTGQAPFRVGEEPPKDFSLERENIMVLDRGLSAFREKLNIYLDSIVLDTPQKQKMWDDGLSVRAASKTCREAVFRERRAQTPGAAASVFRALLSVEYYIGRDVALIEKAQSAMSPWHLHIFRVAQLSVESNLIRAGFPPSSTCEIQNEMLEHLGELCQPLNYVGYYRSVRNRQWIKEQGEITEAKLWDILHRTFSVEIDQDRKVVADLIHYDTFLTRLEDWARRQPPRFFEAVQPDTVLGRMLGRWGLLPQQEMGTGPDWTPPETGLPLPTDIPGSHTSANGSPASLDPSALARGISSPVVSELLETFLPHLDMSLIPLASDSNRTEWTMKLVHYFKSVRVQLSNCFAKLYTRGVRRTFIIDQLLERLALIDFALCLARYALNHVPELENEVALKEACVRAEETAIYTWERLGIYGSAARWTRRGIASLFAQALSPTLQHPRSATDDLEKTLLHGVLYLALFKEKSDSAISSGCMDVTDLRPGCKNRLRQHDLPLALARWMQRNPDPSAASNITENSRLFRALFPSGMRGPVILRGPSSDVMPPDVVQHLVSPSTVMRSSDASSQQLSPPPSTEGLSNPVIPSTAGHRDRPREADTEAG</sequence>
<accession>A0A2C6K5B6</accession>
<evidence type="ECO:0000256" key="1">
    <source>
        <dbReference type="SAM" id="MobiDB-lite"/>
    </source>
</evidence>
<evidence type="ECO:0000313" key="2">
    <source>
        <dbReference type="EMBL" id="PHJ17060.1"/>
    </source>
</evidence>
<feature type="region of interest" description="Disordered" evidence="1">
    <location>
        <begin position="579"/>
        <end position="613"/>
    </location>
</feature>
<feature type="region of interest" description="Disordered" evidence="1">
    <location>
        <begin position="193"/>
        <end position="339"/>
    </location>
</feature>
<gene>
    <name evidence="2" type="ORF">CSUI_009119</name>
</gene>
<feature type="compositionally biased region" description="Basic and acidic residues" evidence="1">
    <location>
        <begin position="1"/>
        <end position="10"/>
    </location>
</feature>
<feature type="compositionally biased region" description="Polar residues" evidence="1">
    <location>
        <begin position="259"/>
        <end position="271"/>
    </location>
</feature>
<feature type="compositionally biased region" description="Basic and acidic residues" evidence="1">
    <location>
        <begin position="51"/>
        <end position="70"/>
    </location>
</feature>
<name>A0A2C6K5B6_9APIC</name>
<feature type="region of interest" description="Disordered" evidence="1">
    <location>
        <begin position="1"/>
        <end position="31"/>
    </location>
</feature>
<feature type="region of interest" description="Disordered" evidence="1">
    <location>
        <begin position="879"/>
        <end position="924"/>
    </location>
</feature>
<feature type="compositionally biased region" description="Basic and acidic residues" evidence="1">
    <location>
        <begin position="911"/>
        <end position="924"/>
    </location>
</feature>
<dbReference type="AlphaFoldDB" id="A0A2C6K5B6"/>
<dbReference type="Proteomes" id="UP000221165">
    <property type="component" value="Unassembled WGS sequence"/>
</dbReference>
<organism evidence="2 3">
    <name type="scientific">Cystoisospora suis</name>
    <dbReference type="NCBI Taxonomy" id="483139"/>
    <lineage>
        <taxon>Eukaryota</taxon>
        <taxon>Sar</taxon>
        <taxon>Alveolata</taxon>
        <taxon>Apicomplexa</taxon>
        <taxon>Conoidasida</taxon>
        <taxon>Coccidia</taxon>
        <taxon>Eucoccidiorida</taxon>
        <taxon>Eimeriorina</taxon>
        <taxon>Sarcocystidae</taxon>
        <taxon>Cystoisospora</taxon>
    </lineage>
</organism>
<dbReference type="VEuPathDB" id="ToxoDB:CSUI_009119"/>
<feature type="compositionally biased region" description="Low complexity" evidence="1">
    <location>
        <begin position="76"/>
        <end position="88"/>
    </location>
</feature>
<proteinExistence type="predicted"/>
<comment type="caution">
    <text evidence="2">The sequence shown here is derived from an EMBL/GenBank/DDBJ whole genome shotgun (WGS) entry which is preliminary data.</text>
</comment>
<evidence type="ECO:0000313" key="3">
    <source>
        <dbReference type="Proteomes" id="UP000221165"/>
    </source>
</evidence>
<keyword evidence="3" id="KW-1185">Reference proteome</keyword>
<protein>
    <submittedName>
        <fullName evidence="2">Uncharacterized protein</fullName>
    </submittedName>
</protein>
<feature type="compositionally biased region" description="Polar residues" evidence="1">
    <location>
        <begin position="879"/>
        <end position="892"/>
    </location>
</feature>
<feature type="compositionally biased region" description="Polar residues" evidence="1">
    <location>
        <begin position="14"/>
        <end position="26"/>
    </location>
</feature>
<feature type="region of interest" description="Disordered" evidence="1">
    <location>
        <begin position="47"/>
        <end position="88"/>
    </location>
</feature>
<dbReference type="EMBL" id="MIGC01005301">
    <property type="protein sequence ID" value="PHJ17060.1"/>
    <property type="molecule type" value="Genomic_DNA"/>
</dbReference>
<dbReference type="GeneID" id="94432449"/>